<accession>A0A5J6FG16</accession>
<evidence type="ECO:0000313" key="1">
    <source>
        <dbReference type="EMBL" id="QEU75083.1"/>
    </source>
</evidence>
<sequence length="124" mass="13993">MLQCTAFTSLPPVETIVQLLMSSDPPEHPTKAVSGHAVCELGDGHDGEHADHVWDEDARDGAIWFLWNGSRHRFLALPWCPVKAAGGDACELYEEHPADHSWDVEDPVRQALWDDIDRNPDRWE</sequence>
<protein>
    <submittedName>
        <fullName evidence="1">Uncharacterized protein</fullName>
    </submittedName>
</protein>
<dbReference type="Proteomes" id="UP000326178">
    <property type="component" value="Chromosome"/>
</dbReference>
<name>A0A5J6FG16_9ACTN</name>
<keyword evidence="2" id="KW-1185">Reference proteome</keyword>
<reference evidence="1 2" key="1">
    <citation type="submission" date="2017-09" db="EMBL/GenBank/DDBJ databases">
        <authorList>
            <person name="Lee N."/>
            <person name="Cho B.-K."/>
        </authorList>
    </citation>
    <scope>NUCLEOTIDE SEQUENCE [LARGE SCALE GENOMIC DNA]</scope>
    <source>
        <strain evidence="1 2">ATCC 12769</strain>
    </source>
</reference>
<gene>
    <name evidence="1" type="ORF">CP967_26625</name>
</gene>
<proteinExistence type="predicted"/>
<dbReference type="OrthoDB" id="4223913at2"/>
<organism evidence="1 2">
    <name type="scientific">Streptomyces nitrosporeus</name>
    <dbReference type="NCBI Taxonomy" id="28894"/>
    <lineage>
        <taxon>Bacteria</taxon>
        <taxon>Bacillati</taxon>
        <taxon>Actinomycetota</taxon>
        <taxon>Actinomycetes</taxon>
        <taxon>Kitasatosporales</taxon>
        <taxon>Streptomycetaceae</taxon>
        <taxon>Streptomyces</taxon>
    </lineage>
</organism>
<dbReference type="EMBL" id="CP023702">
    <property type="protein sequence ID" value="QEU75083.1"/>
    <property type="molecule type" value="Genomic_DNA"/>
</dbReference>
<dbReference type="RefSeq" id="WP_150490390.1">
    <property type="nucleotide sequence ID" value="NZ_BMUV01000004.1"/>
</dbReference>
<dbReference type="AlphaFoldDB" id="A0A5J6FG16"/>
<dbReference type="KEGG" id="snk:CP967_26625"/>
<evidence type="ECO:0000313" key="2">
    <source>
        <dbReference type="Proteomes" id="UP000326178"/>
    </source>
</evidence>